<feature type="compositionally biased region" description="Acidic residues" evidence="1">
    <location>
        <begin position="212"/>
        <end position="224"/>
    </location>
</feature>
<reference evidence="2" key="1">
    <citation type="submission" date="2021-01" db="EMBL/GenBank/DDBJ databases">
        <authorList>
            <person name="Corre E."/>
            <person name="Pelletier E."/>
            <person name="Niang G."/>
            <person name="Scheremetjew M."/>
            <person name="Finn R."/>
            <person name="Kale V."/>
            <person name="Holt S."/>
            <person name="Cochrane G."/>
            <person name="Meng A."/>
            <person name="Brown T."/>
            <person name="Cohen L."/>
        </authorList>
    </citation>
    <scope>NUCLEOTIDE SEQUENCE</scope>
    <source>
        <strain evidence="2">PLY182g</strain>
    </source>
</reference>
<accession>A0A7S0QA09</accession>
<evidence type="ECO:0008006" key="3">
    <source>
        <dbReference type="Google" id="ProtNLM"/>
    </source>
</evidence>
<feature type="region of interest" description="Disordered" evidence="1">
    <location>
        <begin position="202"/>
        <end position="241"/>
    </location>
</feature>
<dbReference type="EMBL" id="HBEY01053087">
    <property type="protein sequence ID" value="CAD8622161.1"/>
    <property type="molecule type" value="Transcribed_RNA"/>
</dbReference>
<feature type="region of interest" description="Disordered" evidence="1">
    <location>
        <begin position="89"/>
        <end position="136"/>
    </location>
</feature>
<name>A0A7S0QA09_9EUKA</name>
<protein>
    <recommendedName>
        <fullName evidence="3">PiggyBac transposable element-derived protein domain-containing protein</fullName>
    </recommendedName>
</protein>
<evidence type="ECO:0000313" key="2">
    <source>
        <dbReference type="EMBL" id="CAD8622161.1"/>
    </source>
</evidence>
<dbReference type="AlphaFoldDB" id="A0A7S0QA09"/>
<organism evidence="2">
    <name type="scientific">Coccolithus braarudii</name>
    <dbReference type="NCBI Taxonomy" id="221442"/>
    <lineage>
        <taxon>Eukaryota</taxon>
        <taxon>Haptista</taxon>
        <taxon>Haptophyta</taxon>
        <taxon>Prymnesiophyceae</taxon>
        <taxon>Coccolithales</taxon>
        <taxon>Coccolithaceae</taxon>
        <taxon>Coccolithus</taxon>
    </lineage>
</organism>
<feature type="compositionally biased region" description="Low complexity" evidence="1">
    <location>
        <begin position="102"/>
        <end position="112"/>
    </location>
</feature>
<sequence length="241" mass="26553">MHALYRQWMNVVDVHNKLRQGVVSMADVWHTRSWAERHFAEGLGMWEVNVYKALVYFYPAWKSLAHGEFRARLAWALLTLGKEPYPADVMRDTDTHTGGSSGADPGPSPLVGSPGGSNRRAPLPGGQHEYQKVPGSSGRTCAYCGKSHGAYQFCMTCKGLGLGLIYVCGRKSGRPCMDDHVAGKPLLHSSFKMSDEARIRVGNARRARATGDEEADDEDDEVDGEEAHTSPPARPARKRRT</sequence>
<proteinExistence type="predicted"/>
<evidence type="ECO:0000256" key="1">
    <source>
        <dbReference type="SAM" id="MobiDB-lite"/>
    </source>
</evidence>
<gene>
    <name evidence="2" type="ORF">CPEL01642_LOCUS25544</name>
</gene>